<comment type="catalytic activity">
    <reaction evidence="5 6">
        <text>N-terminal L-alanyl-[ribosomal protein bS18] + acetyl-CoA = N-terminal N(alpha)-acetyl-L-alanyl-[ribosomal protein bS18] + CoA + H(+)</text>
        <dbReference type="Rhea" id="RHEA:43756"/>
        <dbReference type="Rhea" id="RHEA-COMP:10676"/>
        <dbReference type="Rhea" id="RHEA-COMP:10677"/>
        <dbReference type="ChEBI" id="CHEBI:15378"/>
        <dbReference type="ChEBI" id="CHEBI:57287"/>
        <dbReference type="ChEBI" id="CHEBI:57288"/>
        <dbReference type="ChEBI" id="CHEBI:64718"/>
        <dbReference type="ChEBI" id="CHEBI:83683"/>
        <dbReference type="EC" id="2.3.1.266"/>
    </reaction>
</comment>
<dbReference type="InterPro" id="IPR050680">
    <property type="entry name" value="YpeA/RimI_acetyltransf"/>
</dbReference>
<comment type="caution">
    <text evidence="5">Lacks conserved residue(s) required for the propagation of feature annotation.</text>
</comment>
<dbReference type="GO" id="GO:0005737">
    <property type="term" value="C:cytoplasm"/>
    <property type="evidence" value="ECO:0007669"/>
    <property type="project" value="UniProtKB-SubCell"/>
</dbReference>
<dbReference type="PANTHER" id="PTHR43420">
    <property type="entry name" value="ACETYLTRANSFERASE"/>
    <property type="match status" value="1"/>
</dbReference>
<evidence type="ECO:0000256" key="5">
    <source>
        <dbReference type="HAMAP-Rule" id="MF_02210"/>
    </source>
</evidence>
<dbReference type="Gene3D" id="3.40.630.30">
    <property type="match status" value="1"/>
</dbReference>
<organism evidence="8 9">
    <name type="scientific">Vibrio gazogenes DSM 21264 = NBRC 103151</name>
    <dbReference type="NCBI Taxonomy" id="1123492"/>
    <lineage>
        <taxon>Bacteria</taxon>
        <taxon>Pseudomonadati</taxon>
        <taxon>Pseudomonadota</taxon>
        <taxon>Gammaproteobacteria</taxon>
        <taxon>Vibrionales</taxon>
        <taxon>Vibrionaceae</taxon>
        <taxon>Vibrio</taxon>
    </lineage>
</organism>
<evidence type="ECO:0000313" key="8">
    <source>
        <dbReference type="EMBL" id="SHF75960.1"/>
    </source>
</evidence>
<evidence type="ECO:0000256" key="2">
    <source>
        <dbReference type="ARBA" id="ARBA00022490"/>
    </source>
</evidence>
<dbReference type="Proteomes" id="UP000184159">
    <property type="component" value="Unassembled WGS sequence"/>
</dbReference>
<feature type="domain" description="N-acetyltransferase" evidence="7">
    <location>
        <begin position="3"/>
        <end position="147"/>
    </location>
</feature>
<feature type="binding site" evidence="5">
    <location>
        <begin position="70"/>
        <end position="72"/>
    </location>
    <ligand>
        <name>acetyl-CoA</name>
        <dbReference type="ChEBI" id="CHEBI:57288"/>
    </ligand>
</feature>
<feature type="binding site" evidence="5">
    <location>
        <position position="109"/>
    </location>
    <ligand>
        <name>acetyl-CoA</name>
        <dbReference type="ChEBI" id="CHEBI:57288"/>
    </ligand>
</feature>
<evidence type="ECO:0000259" key="7">
    <source>
        <dbReference type="PROSITE" id="PS51186"/>
    </source>
</evidence>
<comment type="subcellular location">
    <subcellularLocation>
        <location evidence="5 6">Cytoplasm</location>
    </subcellularLocation>
</comment>
<dbReference type="GO" id="GO:0008999">
    <property type="term" value="F:protein-N-terminal-alanine acetyltransferase activity"/>
    <property type="evidence" value="ECO:0007669"/>
    <property type="project" value="UniProtKB-UniRule"/>
</dbReference>
<gene>
    <name evidence="5" type="primary">rimI</name>
    <name evidence="8" type="ORF">SAMN02745781_03106</name>
</gene>
<dbReference type="InterPro" id="IPR043690">
    <property type="entry name" value="RimI"/>
</dbReference>
<keyword evidence="4 5" id="KW-0012">Acyltransferase</keyword>
<dbReference type="AlphaFoldDB" id="A0A1M5E9V1"/>
<dbReference type="HAMAP" id="MF_02210">
    <property type="entry name" value="RimI"/>
    <property type="match status" value="1"/>
</dbReference>
<keyword evidence="9" id="KW-1185">Reference proteome</keyword>
<dbReference type="InterPro" id="IPR016181">
    <property type="entry name" value="Acyl_CoA_acyltransferase"/>
</dbReference>
<dbReference type="InterPro" id="IPR006464">
    <property type="entry name" value="AcTrfase_RimI/Ard1"/>
</dbReference>
<evidence type="ECO:0000256" key="6">
    <source>
        <dbReference type="RuleBase" id="RU363094"/>
    </source>
</evidence>
<keyword evidence="3 5" id="KW-0808">Transferase</keyword>
<dbReference type="SUPFAM" id="SSF55729">
    <property type="entry name" value="Acyl-CoA N-acyltransferases (Nat)"/>
    <property type="match status" value="1"/>
</dbReference>
<proteinExistence type="inferred from homology"/>
<dbReference type="Pfam" id="PF00583">
    <property type="entry name" value="Acetyltransf_1"/>
    <property type="match status" value="1"/>
</dbReference>
<dbReference type="RefSeq" id="WP_072961287.1">
    <property type="nucleotide sequence ID" value="NZ_FQUH01000016.1"/>
</dbReference>
<name>A0A1M5E9V1_VIBGA</name>
<dbReference type="PANTHER" id="PTHR43420:SF12">
    <property type="entry name" value="N-ACETYLTRANSFERASE DOMAIN-CONTAINING PROTEIN"/>
    <property type="match status" value="1"/>
</dbReference>
<feature type="active site" description="Proton acceptor" evidence="5">
    <location>
        <position position="104"/>
    </location>
</feature>
<evidence type="ECO:0000256" key="3">
    <source>
        <dbReference type="ARBA" id="ARBA00022679"/>
    </source>
</evidence>
<dbReference type="NCBIfam" id="TIGR01575">
    <property type="entry name" value="rimI"/>
    <property type="match status" value="1"/>
</dbReference>
<sequence length="147" mass="16652">MNISIIPMSSDHLDQIYSIECRAHSFPWKESIIRALDSRGACHHTLLIDGRVGGYFYAQNIVGEVSLLNIAVDPAYQGKGLGRQLLAFFLDFCEQHAVESVWLEVRASNLPACQLYLNAGFNEVDRRFGYYPTENGREDAIIMSYFL</sequence>
<feature type="active site" description="Proton donor" evidence="5">
    <location>
        <position position="116"/>
    </location>
</feature>
<evidence type="ECO:0000313" key="9">
    <source>
        <dbReference type="Proteomes" id="UP000184159"/>
    </source>
</evidence>
<dbReference type="CDD" id="cd04301">
    <property type="entry name" value="NAT_SF"/>
    <property type="match status" value="1"/>
</dbReference>
<dbReference type="EC" id="2.3.1.266" evidence="5 6"/>
<protein>
    <recommendedName>
        <fullName evidence="5 6">[Ribosomal protein bS18]-alanine N-acetyltransferase</fullName>
        <ecNumber evidence="5 6">2.3.1.266</ecNumber>
    </recommendedName>
</protein>
<accession>A0A1M5E9V1</accession>
<evidence type="ECO:0000256" key="1">
    <source>
        <dbReference type="ARBA" id="ARBA00005395"/>
    </source>
</evidence>
<comment type="function">
    <text evidence="5 6">Acetylates the N-terminal alanine of ribosomal protein bS18.</text>
</comment>
<keyword evidence="2 5" id="KW-0963">Cytoplasm</keyword>
<dbReference type="EMBL" id="FQUH01000016">
    <property type="protein sequence ID" value="SHF75960.1"/>
    <property type="molecule type" value="Genomic_DNA"/>
</dbReference>
<evidence type="ECO:0000256" key="4">
    <source>
        <dbReference type="ARBA" id="ARBA00023315"/>
    </source>
</evidence>
<comment type="similarity">
    <text evidence="1 5 6">Belongs to the acetyltransferase family. RimI subfamily.</text>
</comment>
<reference evidence="9" key="1">
    <citation type="submission" date="2016-11" db="EMBL/GenBank/DDBJ databases">
        <authorList>
            <person name="Varghese N."/>
            <person name="Submissions S."/>
        </authorList>
    </citation>
    <scope>NUCLEOTIDE SEQUENCE [LARGE SCALE GENOMIC DNA]</scope>
    <source>
        <strain evidence="9">DSM 21264</strain>
    </source>
</reference>
<dbReference type="InterPro" id="IPR000182">
    <property type="entry name" value="GNAT_dom"/>
</dbReference>
<dbReference type="PROSITE" id="PS51186">
    <property type="entry name" value="GNAT"/>
    <property type="match status" value="1"/>
</dbReference>